<dbReference type="EMBL" id="FMHY01000002">
    <property type="protein sequence ID" value="SCL51128.1"/>
    <property type="molecule type" value="Genomic_DNA"/>
</dbReference>
<evidence type="ECO:0000313" key="2">
    <source>
        <dbReference type="Proteomes" id="UP000199696"/>
    </source>
</evidence>
<dbReference type="RefSeq" id="WP_091117933.1">
    <property type="nucleotide sequence ID" value="NZ_FMHY01000002.1"/>
</dbReference>
<dbReference type="STRING" id="227316.GA0070604_2290"/>
<dbReference type="Proteomes" id="UP000199696">
    <property type="component" value="Unassembled WGS sequence"/>
</dbReference>
<dbReference type="OrthoDB" id="4990523at2"/>
<reference evidence="2" key="1">
    <citation type="submission" date="2016-06" db="EMBL/GenBank/DDBJ databases">
        <authorList>
            <person name="Varghese N."/>
            <person name="Submissions Spin"/>
        </authorList>
    </citation>
    <scope>NUCLEOTIDE SEQUENCE [LARGE SCALE GENOMIC DNA]</scope>
    <source>
        <strain evidence="2">DSM 44814</strain>
    </source>
</reference>
<organism evidence="1 2">
    <name type="scientific">Micromonospora eburnea</name>
    <dbReference type="NCBI Taxonomy" id="227316"/>
    <lineage>
        <taxon>Bacteria</taxon>
        <taxon>Bacillati</taxon>
        <taxon>Actinomycetota</taxon>
        <taxon>Actinomycetes</taxon>
        <taxon>Micromonosporales</taxon>
        <taxon>Micromonosporaceae</taxon>
        <taxon>Micromonospora</taxon>
    </lineage>
</organism>
<name>A0A1C6UAX5_9ACTN</name>
<accession>A0A1C6UAX5</accession>
<gene>
    <name evidence="1" type="ORF">GA0070604_2290</name>
</gene>
<evidence type="ECO:0000313" key="1">
    <source>
        <dbReference type="EMBL" id="SCL51128.1"/>
    </source>
</evidence>
<sequence>MTVSERSRAVRLLKWAALTVIAVELLLVATRVLDLGDAVIIAIGLEALCGVLALSLAVTARVMYRRLRQAGVGRWDAFLQAASGVLPRPMVTLLRHELGGLVSMILLLRRRKDVPAGATVIRYGAAHKAFLLVMIVLTPVEIVLVELLVPWAWLRIGLLVLAAFGLEWLFGFFSGVHTRPHYVDAHRLVLRTGHLAAVSVDVSSIRAVRREIHDKYKGLVSVKDDVVAVPGMSGTALTVTLEPGTPVRVQGRGTVHAREVRFDADDLDAAIRSIRERAGSLDGR</sequence>
<dbReference type="AlphaFoldDB" id="A0A1C6UAX5"/>
<protein>
    <submittedName>
        <fullName evidence="1">Uncharacterized protein</fullName>
    </submittedName>
</protein>
<keyword evidence="2" id="KW-1185">Reference proteome</keyword>
<proteinExistence type="predicted"/>